<keyword evidence="1" id="KW-0732">Signal</keyword>
<accession>A0ABV7XDL2</accession>
<protein>
    <submittedName>
        <fullName evidence="2">Uncharacterized protein</fullName>
    </submittedName>
</protein>
<keyword evidence="3" id="KW-1185">Reference proteome</keyword>
<dbReference type="EMBL" id="JBHRXV010000011">
    <property type="protein sequence ID" value="MFC3713364.1"/>
    <property type="molecule type" value="Genomic_DNA"/>
</dbReference>
<evidence type="ECO:0000313" key="2">
    <source>
        <dbReference type="EMBL" id="MFC3713364.1"/>
    </source>
</evidence>
<proteinExistence type="predicted"/>
<name>A0ABV7XDL2_9SPHN</name>
<reference evidence="3" key="1">
    <citation type="journal article" date="2019" name="Int. J. Syst. Evol. Microbiol.">
        <title>The Global Catalogue of Microorganisms (GCM) 10K type strain sequencing project: providing services to taxonomists for standard genome sequencing and annotation.</title>
        <authorList>
            <consortium name="The Broad Institute Genomics Platform"/>
            <consortium name="The Broad Institute Genome Sequencing Center for Infectious Disease"/>
            <person name="Wu L."/>
            <person name="Ma J."/>
        </authorList>
    </citation>
    <scope>NUCLEOTIDE SEQUENCE [LARGE SCALE GENOMIC DNA]</scope>
    <source>
        <strain evidence="3">KCTC 42644</strain>
    </source>
</reference>
<gene>
    <name evidence="2" type="ORF">ACFOMD_12330</name>
</gene>
<organism evidence="2 3">
    <name type="scientific">Sphingoaurantiacus capsulatus</name>
    <dbReference type="NCBI Taxonomy" id="1771310"/>
    <lineage>
        <taxon>Bacteria</taxon>
        <taxon>Pseudomonadati</taxon>
        <taxon>Pseudomonadota</taxon>
        <taxon>Alphaproteobacteria</taxon>
        <taxon>Sphingomonadales</taxon>
        <taxon>Sphingosinicellaceae</taxon>
        <taxon>Sphingoaurantiacus</taxon>
    </lineage>
</organism>
<sequence length="140" mass="15469">MSRRLTILMLGMALAGPAFADEPRIRKVPLQSEAPGVKERKGGLFAIFTKKSKRACIESERIAGAIVTGERAIDLVLTGGDRWRMGFKKDCPALTYYQGFYYRQTQAGRLCAGRDAVLTRSGAQCPIDTLAKVKSDKKRE</sequence>
<evidence type="ECO:0000256" key="1">
    <source>
        <dbReference type="SAM" id="SignalP"/>
    </source>
</evidence>
<dbReference type="Proteomes" id="UP001595615">
    <property type="component" value="Unassembled WGS sequence"/>
</dbReference>
<feature type="signal peptide" evidence="1">
    <location>
        <begin position="1"/>
        <end position="20"/>
    </location>
</feature>
<evidence type="ECO:0000313" key="3">
    <source>
        <dbReference type="Proteomes" id="UP001595615"/>
    </source>
</evidence>
<comment type="caution">
    <text evidence="2">The sequence shown here is derived from an EMBL/GenBank/DDBJ whole genome shotgun (WGS) entry which is preliminary data.</text>
</comment>
<feature type="chain" id="PRO_5047106418" evidence="1">
    <location>
        <begin position="21"/>
        <end position="140"/>
    </location>
</feature>
<dbReference type="RefSeq" id="WP_380861791.1">
    <property type="nucleotide sequence ID" value="NZ_JBHRXV010000011.1"/>
</dbReference>